<name>A0A2P2JB51_RHIMU</name>
<sequence length="31" mass="3392">MWLSAATEMLRLLRPSSSLFLCSVAGHGVEE</sequence>
<organism evidence="1">
    <name type="scientific">Rhizophora mucronata</name>
    <name type="common">Asiatic mangrove</name>
    <dbReference type="NCBI Taxonomy" id="61149"/>
    <lineage>
        <taxon>Eukaryota</taxon>
        <taxon>Viridiplantae</taxon>
        <taxon>Streptophyta</taxon>
        <taxon>Embryophyta</taxon>
        <taxon>Tracheophyta</taxon>
        <taxon>Spermatophyta</taxon>
        <taxon>Magnoliopsida</taxon>
        <taxon>eudicotyledons</taxon>
        <taxon>Gunneridae</taxon>
        <taxon>Pentapetalae</taxon>
        <taxon>rosids</taxon>
        <taxon>fabids</taxon>
        <taxon>Malpighiales</taxon>
        <taxon>Rhizophoraceae</taxon>
        <taxon>Rhizophora</taxon>
    </lineage>
</organism>
<reference evidence="1" key="1">
    <citation type="submission" date="2018-02" db="EMBL/GenBank/DDBJ databases">
        <title>Rhizophora mucronata_Transcriptome.</title>
        <authorList>
            <person name="Meera S.P."/>
            <person name="Sreeshan A."/>
            <person name="Augustine A."/>
        </authorList>
    </citation>
    <scope>NUCLEOTIDE SEQUENCE</scope>
    <source>
        <tissue evidence="1">Leaf</tissue>
    </source>
</reference>
<protein>
    <submittedName>
        <fullName evidence="1">ALF domain class transcription factor</fullName>
    </submittedName>
</protein>
<accession>A0A2P2JB51</accession>
<evidence type="ECO:0000313" key="1">
    <source>
        <dbReference type="EMBL" id="MBW90637.1"/>
    </source>
</evidence>
<dbReference type="AlphaFoldDB" id="A0A2P2JB51"/>
<dbReference type="EMBL" id="GGEC01010154">
    <property type="protein sequence ID" value="MBW90637.1"/>
    <property type="molecule type" value="Transcribed_RNA"/>
</dbReference>
<proteinExistence type="predicted"/>